<reference evidence="2" key="1">
    <citation type="journal article" date="2014" name="Front. Microbiol.">
        <title>High frequency of phylogenetically diverse reductive dehalogenase-homologous genes in deep subseafloor sedimentary metagenomes.</title>
        <authorList>
            <person name="Kawai M."/>
            <person name="Futagami T."/>
            <person name="Toyoda A."/>
            <person name="Takaki Y."/>
            <person name="Nishi S."/>
            <person name="Hori S."/>
            <person name="Arai W."/>
            <person name="Tsubouchi T."/>
            <person name="Morono Y."/>
            <person name="Uchiyama I."/>
            <person name="Ito T."/>
            <person name="Fujiyama A."/>
            <person name="Inagaki F."/>
            <person name="Takami H."/>
        </authorList>
    </citation>
    <scope>NUCLEOTIDE SEQUENCE</scope>
    <source>
        <strain evidence="2">Expedition CK06-06</strain>
    </source>
</reference>
<feature type="non-terminal residue" evidence="2">
    <location>
        <position position="1"/>
    </location>
</feature>
<evidence type="ECO:0000259" key="1">
    <source>
        <dbReference type="SMART" id="SM00089"/>
    </source>
</evidence>
<dbReference type="InterPro" id="IPR013783">
    <property type="entry name" value="Ig-like_fold"/>
</dbReference>
<organism evidence="2">
    <name type="scientific">marine sediment metagenome</name>
    <dbReference type="NCBI Taxonomy" id="412755"/>
    <lineage>
        <taxon>unclassified sequences</taxon>
        <taxon>metagenomes</taxon>
        <taxon>ecological metagenomes</taxon>
    </lineage>
</organism>
<accession>X1PAC4</accession>
<comment type="caution">
    <text evidence="2">The sequence shown here is derived from an EMBL/GenBank/DDBJ whole genome shotgun (WGS) entry which is preliminary data.</text>
</comment>
<dbReference type="InterPro" id="IPR035986">
    <property type="entry name" value="PKD_dom_sf"/>
</dbReference>
<dbReference type="InterPro" id="IPR022409">
    <property type="entry name" value="PKD/Chitinase_dom"/>
</dbReference>
<name>X1PAC4_9ZZZZ</name>
<feature type="non-terminal residue" evidence="2">
    <location>
        <position position="169"/>
    </location>
</feature>
<sequence>GDRARVAWTAPESEGIYNITVKVTDGNGGEATGSVTIEVKDNHPPTISLIADADWVTPSSNCRIECDAEDPDGDELNYEWSIDGGDISGTGSVVIWTAPDTEGLYTITVVVSDGYGGEDTGMLTISVAVLRPPIIKELVVTAKEPKYLDVDSGVYRVLKGKSYDIECDA</sequence>
<dbReference type="EMBL" id="BARV01040362">
    <property type="protein sequence ID" value="GAI53267.1"/>
    <property type="molecule type" value="Genomic_DNA"/>
</dbReference>
<dbReference type="Pfam" id="PF17963">
    <property type="entry name" value="Big_9"/>
    <property type="match status" value="1"/>
</dbReference>
<dbReference type="CDD" id="cd00146">
    <property type="entry name" value="PKD"/>
    <property type="match status" value="1"/>
</dbReference>
<dbReference type="Gene3D" id="2.60.40.10">
    <property type="entry name" value="Immunoglobulins"/>
    <property type="match status" value="2"/>
</dbReference>
<dbReference type="SMART" id="SM00089">
    <property type="entry name" value="PKD"/>
    <property type="match status" value="1"/>
</dbReference>
<feature type="domain" description="PKD/Chitinase" evidence="1">
    <location>
        <begin position="47"/>
        <end position="130"/>
    </location>
</feature>
<dbReference type="AlphaFoldDB" id="X1PAC4"/>
<dbReference type="SUPFAM" id="SSF49299">
    <property type="entry name" value="PKD domain"/>
    <property type="match status" value="1"/>
</dbReference>
<protein>
    <recommendedName>
        <fullName evidence="1">PKD/Chitinase domain-containing protein</fullName>
    </recommendedName>
</protein>
<proteinExistence type="predicted"/>
<evidence type="ECO:0000313" key="2">
    <source>
        <dbReference type="EMBL" id="GAI53267.1"/>
    </source>
</evidence>
<gene>
    <name evidence="2" type="ORF">S06H3_61519</name>
</gene>